<gene>
    <name evidence="2" type="ORF">C3L24_10065</name>
</gene>
<dbReference type="CDD" id="cd02966">
    <property type="entry name" value="TlpA_like_family"/>
    <property type="match status" value="1"/>
</dbReference>
<dbReference type="PROSITE" id="PS51352">
    <property type="entry name" value="THIOREDOXIN_2"/>
    <property type="match status" value="1"/>
</dbReference>
<dbReference type="InterPro" id="IPR050553">
    <property type="entry name" value="Thioredoxin_ResA/DsbE_sf"/>
</dbReference>
<accession>A0A6N4DLZ5</accession>
<dbReference type="PANTHER" id="PTHR42852:SF17">
    <property type="entry name" value="THIOREDOXIN-LIKE PROTEIN HI_1115"/>
    <property type="match status" value="1"/>
</dbReference>
<dbReference type="InterPro" id="IPR036249">
    <property type="entry name" value="Thioredoxin-like_sf"/>
</dbReference>
<organism evidence="2 3">
    <name type="scientific">Candidatus Sedimenticola endophacoides</name>
    <dbReference type="NCBI Taxonomy" id="2548426"/>
    <lineage>
        <taxon>Bacteria</taxon>
        <taxon>Pseudomonadati</taxon>
        <taxon>Pseudomonadota</taxon>
        <taxon>Gammaproteobacteria</taxon>
        <taxon>Chromatiales</taxon>
        <taxon>Sedimenticolaceae</taxon>
        <taxon>Sedimenticola</taxon>
    </lineage>
</organism>
<protein>
    <recommendedName>
        <fullName evidence="1">Thioredoxin domain-containing protein</fullName>
    </recommendedName>
</protein>
<dbReference type="PANTHER" id="PTHR42852">
    <property type="entry name" value="THIOL:DISULFIDE INTERCHANGE PROTEIN DSBE"/>
    <property type="match status" value="1"/>
</dbReference>
<name>A0A6N4DLZ5_9GAMM</name>
<dbReference type="GO" id="GO:0016209">
    <property type="term" value="F:antioxidant activity"/>
    <property type="evidence" value="ECO:0007669"/>
    <property type="project" value="InterPro"/>
</dbReference>
<proteinExistence type="predicted"/>
<dbReference type="EMBL" id="PQCO01000241">
    <property type="protein sequence ID" value="PUD99933.1"/>
    <property type="molecule type" value="Genomic_DNA"/>
</dbReference>
<reference evidence="2 3" key="1">
    <citation type="submission" date="2018-01" db="EMBL/GenBank/DDBJ databases">
        <title>Novel co-symbiosis in the lucinid bivalve Phacoides pectinatus.</title>
        <authorList>
            <person name="Lim S.J."/>
            <person name="Davis B.G."/>
            <person name="Gill D.E."/>
            <person name="Engel A.S."/>
            <person name="Anderson L.C."/>
            <person name="Campbell B.J."/>
        </authorList>
    </citation>
    <scope>NUCLEOTIDE SEQUENCE [LARGE SCALE GENOMIC DNA]</scope>
    <source>
        <strain evidence="2">N3_P5</strain>
    </source>
</reference>
<comment type="caution">
    <text evidence="2">The sequence shown here is derived from an EMBL/GenBank/DDBJ whole genome shotgun (WGS) entry which is preliminary data.</text>
</comment>
<dbReference type="SUPFAM" id="SSF52833">
    <property type="entry name" value="Thioredoxin-like"/>
    <property type="match status" value="1"/>
</dbReference>
<evidence type="ECO:0000259" key="1">
    <source>
        <dbReference type="PROSITE" id="PS51352"/>
    </source>
</evidence>
<feature type="domain" description="Thioredoxin" evidence="1">
    <location>
        <begin position="151"/>
        <end position="320"/>
    </location>
</feature>
<dbReference type="InterPro" id="IPR013766">
    <property type="entry name" value="Thioredoxin_domain"/>
</dbReference>
<dbReference type="AlphaFoldDB" id="A0A6N4DLZ5"/>
<dbReference type="InterPro" id="IPR000866">
    <property type="entry name" value="AhpC/TSA"/>
</dbReference>
<evidence type="ECO:0000313" key="2">
    <source>
        <dbReference type="EMBL" id="PUD99933.1"/>
    </source>
</evidence>
<dbReference type="GO" id="GO:0016491">
    <property type="term" value="F:oxidoreductase activity"/>
    <property type="evidence" value="ECO:0007669"/>
    <property type="project" value="InterPro"/>
</dbReference>
<dbReference type="Pfam" id="PF00578">
    <property type="entry name" value="AhpC-TSA"/>
    <property type="match status" value="1"/>
</dbReference>
<dbReference type="Gene3D" id="3.40.30.10">
    <property type="entry name" value="Glutaredoxin"/>
    <property type="match status" value="1"/>
</dbReference>
<evidence type="ECO:0000313" key="3">
    <source>
        <dbReference type="Proteomes" id="UP000250928"/>
    </source>
</evidence>
<dbReference type="Proteomes" id="UP000250928">
    <property type="component" value="Unassembled WGS sequence"/>
</dbReference>
<sequence>MAELIAKAQIGPGRLFILSSGRGAALALMAVRRWQQRYPERLPLGGLMLFHPNLLAASPVPGETPHYLPVARLTNQPILLVQPADSSKRWYTGELLQTLGSGGARVFTRIIPGVSDGFLGRTSASEQERRQSARIPALLAAARRLLSSVHPVSLAPVPAVDEPPREEWSAEAFGGRLLPYRGESLPPALELESIGGAAVRLGALSGQVILLNFWATWCPPCIEEIPSLGRLQARFSQRPFQVLSVDVGESREAVEAFLRRVPARFPVLLDPQGSTVKAWDIRAFPTTFLLDARGRIRYAYFGGLEWDKPEVVAAVEALLREGD</sequence>